<evidence type="ECO:0000256" key="11">
    <source>
        <dbReference type="RuleBase" id="RU003357"/>
    </source>
</evidence>
<dbReference type="InterPro" id="IPR037066">
    <property type="entry name" value="Plug_dom_sf"/>
</dbReference>
<dbReference type="Pfam" id="PF07715">
    <property type="entry name" value="Plug"/>
    <property type="match status" value="1"/>
</dbReference>
<keyword evidence="6 11" id="KW-0798">TonB box</keyword>
<dbReference type="InterPro" id="IPR039426">
    <property type="entry name" value="TonB-dep_rcpt-like"/>
</dbReference>
<feature type="signal peptide" evidence="12">
    <location>
        <begin position="1"/>
        <end position="21"/>
    </location>
</feature>
<keyword evidence="7 10" id="KW-0472">Membrane</keyword>
<organism evidence="15 16">
    <name type="scientific">Filimonas effusa</name>
    <dbReference type="NCBI Taxonomy" id="2508721"/>
    <lineage>
        <taxon>Bacteria</taxon>
        <taxon>Pseudomonadati</taxon>
        <taxon>Bacteroidota</taxon>
        <taxon>Chitinophagia</taxon>
        <taxon>Chitinophagales</taxon>
        <taxon>Chitinophagaceae</taxon>
        <taxon>Filimonas</taxon>
    </lineage>
</organism>
<evidence type="ECO:0000256" key="8">
    <source>
        <dbReference type="ARBA" id="ARBA00023170"/>
    </source>
</evidence>
<feature type="domain" description="TonB-dependent receptor plug" evidence="14">
    <location>
        <begin position="116"/>
        <end position="240"/>
    </location>
</feature>
<comment type="caution">
    <text evidence="15">The sequence shown here is derived from an EMBL/GenBank/DDBJ whole genome shotgun (WGS) entry which is preliminary data.</text>
</comment>
<keyword evidence="8" id="KW-0675">Receptor</keyword>
<dbReference type="InterPro" id="IPR036942">
    <property type="entry name" value="Beta-barrel_TonB_sf"/>
</dbReference>
<dbReference type="OrthoDB" id="9768177at2"/>
<dbReference type="Gene3D" id="2.170.130.10">
    <property type="entry name" value="TonB-dependent receptor, plug domain"/>
    <property type="match status" value="1"/>
</dbReference>
<dbReference type="NCBIfam" id="TIGR04057">
    <property type="entry name" value="SusC_RagA_signa"/>
    <property type="match status" value="1"/>
</dbReference>
<evidence type="ECO:0000256" key="4">
    <source>
        <dbReference type="ARBA" id="ARBA00022692"/>
    </source>
</evidence>
<dbReference type="InterPro" id="IPR008969">
    <property type="entry name" value="CarboxyPept-like_regulatory"/>
</dbReference>
<evidence type="ECO:0000256" key="5">
    <source>
        <dbReference type="ARBA" id="ARBA00022729"/>
    </source>
</evidence>
<evidence type="ECO:0000256" key="9">
    <source>
        <dbReference type="ARBA" id="ARBA00023237"/>
    </source>
</evidence>
<dbReference type="EMBL" id="SDHZ01000001">
    <property type="protein sequence ID" value="RXK85780.1"/>
    <property type="molecule type" value="Genomic_DNA"/>
</dbReference>
<dbReference type="InterPro" id="IPR023996">
    <property type="entry name" value="TonB-dep_OMP_SusC/RagA"/>
</dbReference>
<evidence type="ECO:0000256" key="6">
    <source>
        <dbReference type="ARBA" id="ARBA00023077"/>
    </source>
</evidence>
<dbReference type="Gene3D" id="2.40.170.20">
    <property type="entry name" value="TonB-dependent receptor, beta-barrel domain"/>
    <property type="match status" value="1"/>
</dbReference>
<dbReference type="PANTHER" id="PTHR30069:SF29">
    <property type="entry name" value="HEMOGLOBIN AND HEMOGLOBIN-HAPTOGLOBIN-BINDING PROTEIN 1-RELATED"/>
    <property type="match status" value="1"/>
</dbReference>
<comment type="subcellular location">
    <subcellularLocation>
        <location evidence="1 10">Cell outer membrane</location>
        <topology evidence="1 10">Multi-pass membrane protein</topology>
    </subcellularLocation>
</comment>
<dbReference type="Proteomes" id="UP000290545">
    <property type="component" value="Unassembled WGS sequence"/>
</dbReference>
<dbReference type="AlphaFoldDB" id="A0A4Q1D985"/>
<dbReference type="PANTHER" id="PTHR30069">
    <property type="entry name" value="TONB-DEPENDENT OUTER MEMBRANE RECEPTOR"/>
    <property type="match status" value="1"/>
</dbReference>
<dbReference type="GO" id="GO:0009279">
    <property type="term" value="C:cell outer membrane"/>
    <property type="evidence" value="ECO:0007669"/>
    <property type="project" value="UniProtKB-SubCell"/>
</dbReference>
<evidence type="ECO:0000256" key="3">
    <source>
        <dbReference type="ARBA" id="ARBA00022452"/>
    </source>
</evidence>
<dbReference type="Pfam" id="PF00593">
    <property type="entry name" value="TonB_dep_Rec_b-barrel"/>
    <property type="match status" value="1"/>
</dbReference>
<evidence type="ECO:0000256" key="7">
    <source>
        <dbReference type="ARBA" id="ARBA00023136"/>
    </source>
</evidence>
<evidence type="ECO:0000259" key="13">
    <source>
        <dbReference type="Pfam" id="PF00593"/>
    </source>
</evidence>
<feature type="domain" description="TonB-dependent receptor-like beta-barrel" evidence="13">
    <location>
        <begin position="465"/>
        <end position="897"/>
    </location>
</feature>
<dbReference type="PROSITE" id="PS52016">
    <property type="entry name" value="TONB_DEPENDENT_REC_3"/>
    <property type="match status" value="1"/>
</dbReference>
<keyword evidence="3 10" id="KW-1134">Transmembrane beta strand</keyword>
<dbReference type="GO" id="GO:0015344">
    <property type="term" value="F:siderophore uptake transmembrane transporter activity"/>
    <property type="evidence" value="ECO:0007669"/>
    <property type="project" value="TreeGrafter"/>
</dbReference>
<reference evidence="15 16" key="1">
    <citation type="submission" date="2019-01" db="EMBL/GenBank/DDBJ databases">
        <title>Filimonas sp. strain TTM-71.</title>
        <authorList>
            <person name="Chen W.-M."/>
        </authorList>
    </citation>
    <scope>NUCLEOTIDE SEQUENCE [LARGE SCALE GENOMIC DNA]</scope>
    <source>
        <strain evidence="15 16">TTM-71</strain>
    </source>
</reference>
<dbReference type="InterPro" id="IPR023997">
    <property type="entry name" value="TonB-dep_OMP_SusC/RagA_CS"/>
</dbReference>
<dbReference type="Gene3D" id="2.60.40.1120">
    <property type="entry name" value="Carboxypeptidase-like, regulatory domain"/>
    <property type="match status" value="1"/>
</dbReference>
<keyword evidence="2 10" id="KW-0813">Transport</keyword>
<name>A0A4Q1D985_9BACT</name>
<accession>A0A4Q1D985</accession>
<sequence length="1097" mass="119258">MRNLFCFLTGLLLLCFVSATAQTRSLSGKITDNNGVPIDGASILIKGTSRGKSADSSGNFTITVKSGDILVFSATNYASKEIKVSSQASLYVSLLPEDNVIEEVVVTALGIRRTRNSLPYSAQTVGGDEISKVRSSSFITGMSGRASGIEIKQNNTLGGSANVVIRGNKSLIGNNQALFVVDGVPVDNSNTNTTDQKRGRGGYDYGNAAADINPDDIESVNILKGAAASALYGSRAANGVVMITTKKGRKGTLGVTVNAGLTVSSIEKSTFPKYQDRYGAGYGYGYDEDVDPKGWFFNFDVNGDGVPDLVTPTTEDASWGYQFNPTLQVYQWDAFDPSSPNYGKATPWIAAKNSPSAFFEKPLSYNTSVYLDGGSDRGTFKLGYTRSDEKGVLPNSSIVKDLVNFGGSYNVADNLIAGATINFSKIAGLGRYGTGYSGDHATNLMTGFREWWQTNVDVKELKAAYDRTGKNVTWNPADPSDPIGGVVPAYWNNPYWVRYRNFETDGRSRYFGNAHLTYKITPWLDVMGRVSLDSYDEMQEERVAVTSLEVPYYSKFLRSFREYNYDLLINVNRDLSPDMNLKATVGSNIRRTKINSTFASTNGGLSVPDIYALTNTRNPMVAPPEIQSTVGVDGYFATATLGYRDYLFLDASGRMDKSSTLPKNDNTYFYYSGSAGFVFSKLIANAPWLSYGKFRTNYAQVGNSPDPHVLIDYYAIIPSFNGEGLAAPGNNNSISALIPELVLKNNPTLKPEKTKAFETGVEMSFFNSRLGFDVTYYNSKTTNQIVPAPVSRATGFDGKYINVGEVDNHGWELSLYGTPVKSRDFSWSLNLNWTKNTSKVAALGDGIQNFQIGSYNAGVTINAALNEPYGTIRGEGFVYKNGQKLVNADGYYVKSGNTNDVIGNIAPDWLAGITNTFKYKNLSLSFLIDVRKGGDVFSLDMYYGLATGLYPETAGVNELGVPIRNDVTNDSKSGGIINPGITDAGTPNTVRADISTANGYGTLGYVVNPAAAFVYDASYVKLRDLTLTYSLPESVVSKMKPFKGLDISLFGRNLWLIHKNLPYADPEEGVSSGNLQGYQVGAYPMVRAVGANLKFRF</sequence>
<evidence type="ECO:0000259" key="14">
    <source>
        <dbReference type="Pfam" id="PF07715"/>
    </source>
</evidence>
<evidence type="ECO:0000256" key="10">
    <source>
        <dbReference type="PROSITE-ProRule" id="PRU01360"/>
    </source>
</evidence>
<dbReference type="RefSeq" id="WP_129001532.1">
    <property type="nucleotide sequence ID" value="NZ_SDHZ01000001.1"/>
</dbReference>
<dbReference type="InterPro" id="IPR000531">
    <property type="entry name" value="Beta-barrel_TonB"/>
</dbReference>
<evidence type="ECO:0000256" key="12">
    <source>
        <dbReference type="SAM" id="SignalP"/>
    </source>
</evidence>
<evidence type="ECO:0000313" key="15">
    <source>
        <dbReference type="EMBL" id="RXK85780.1"/>
    </source>
</evidence>
<dbReference type="InterPro" id="IPR012910">
    <property type="entry name" value="Plug_dom"/>
</dbReference>
<keyword evidence="4 10" id="KW-0812">Transmembrane</keyword>
<evidence type="ECO:0000313" key="16">
    <source>
        <dbReference type="Proteomes" id="UP000290545"/>
    </source>
</evidence>
<dbReference type="SUPFAM" id="SSF56935">
    <property type="entry name" value="Porins"/>
    <property type="match status" value="1"/>
</dbReference>
<dbReference type="GO" id="GO:0044718">
    <property type="term" value="P:siderophore transmembrane transport"/>
    <property type="evidence" value="ECO:0007669"/>
    <property type="project" value="TreeGrafter"/>
</dbReference>
<keyword evidence="9 10" id="KW-0998">Cell outer membrane</keyword>
<evidence type="ECO:0000256" key="1">
    <source>
        <dbReference type="ARBA" id="ARBA00004571"/>
    </source>
</evidence>
<gene>
    <name evidence="15" type="ORF">ESB13_02905</name>
</gene>
<dbReference type="NCBIfam" id="TIGR04056">
    <property type="entry name" value="OMP_RagA_SusC"/>
    <property type="match status" value="1"/>
</dbReference>
<keyword evidence="16" id="KW-1185">Reference proteome</keyword>
<protein>
    <submittedName>
        <fullName evidence="15">SusC/RagA family TonB-linked outer membrane protein</fullName>
    </submittedName>
</protein>
<keyword evidence="5 12" id="KW-0732">Signal</keyword>
<comment type="similarity">
    <text evidence="10 11">Belongs to the TonB-dependent receptor family.</text>
</comment>
<dbReference type="Pfam" id="PF13715">
    <property type="entry name" value="CarbopepD_reg_2"/>
    <property type="match status" value="1"/>
</dbReference>
<dbReference type="SUPFAM" id="SSF49464">
    <property type="entry name" value="Carboxypeptidase regulatory domain-like"/>
    <property type="match status" value="1"/>
</dbReference>
<proteinExistence type="inferred from homology"/>
<feature type="chain" id="PRO_5020729243" evidence="12">
    <location>
        <begin position="22"/>
        <end position="1097"/>
    </location>
</feature>
<evidence type="ECO:0000256" key="2">
    <source>
        <dbReference type="ARBA" id="ARBA00022448"/>
    </source>
</evidence>